<dbReference type="SUPFAM" id="SSF53474">
    <property type="entry name" value="alpha/beta-Hydrolases"/>
    <property type="match status" value="1"/>
</dbReference>
<dbReference type="PANTHER" id="PTHR11802">
    <property type="entry name" value="SERINE PROTEASE FAMILY S10 SERINE CARBOXYPEPTIDASE"/>
    <property type="match status" value="1"/>
</dbReference>
<dbReference type="RefSeq" id="XP_007393316.1">
    <property type="nucleotide sequence ID" value="XM_007393254.1"/>
</dbReference>
<dbReference type="EMBL" id="JH930470">
    <property type="protein sequence ID" value="EKM57984.1"/>
    <property type="molecule type" value="Genomic_DNA"/>
</dbReference>
<dbReference type="Gene3D" id="3.40.50.1820">
    <property type="entry name" value="alpha/beta hydrolase"/>
    <property type="match status" value="1"/>
</dbReference>
<keyword evidence="4" id="KW-0645">Protease</keyword>
<dbReference type="InterPro" id="IPR029058">
    <property type="entry name" value="AB_hydrolase_fold"/>
</dbReference>
<accession>K5WFX0</accession>
<evidence type="ECO:0000256" key="6">
    <source>
        <dbReference type="ARBA" id="ARBA00023180"/>
    </source>
</evidence>
<dbReference type="AlphaFoldDB" id="K5WFX0"/>
<dbReference type="KEGG" id="pco:PHACADRAFT_206831"/>
<dbReference type="GO" id="GO:0004185">
    <property type="term" value="F:serine-type carboxypeptidase activity"/>
    <property type="evidence" value="ECO:0007669"/>
    <property type="project" value="UniProtKB-EC"/>
</dbReference>
<keyword evidence="5" id="KW-0378">Hydrolase</keyword>
<dbReference type="Pfam" id="PF00450">
    <property type="entry name" value="Peptidase_S10"/>
    <property type="match status" value="1"/>
</dbReference>
<dbReference type="GeneID" id="18912547"/>
<dbReference type="InParanoid" id="K5WFX0"/>
<evidence type="ECO:0000313" key="9">
    <source>
        <dbReference type="Proteomes" id="UP000008370"/>
    </source>
</evidence>
<organism evidence="8 9">
    <name type="scientific">Phanerochaete carnosa (strain HHB-10118-sp)</name>
    <name type="common">White-rot fungus</name>
    <name type="synonym">Peniophora carnosa</name>
    <dbReference type="NCBI Taxonomy" id="650164"/>
    <lineage>
        <taxon>Eukaryota</taxon>
        <taxon>Fungi</taxon>
        <taxon>Dikarya</taxon>
        <taxon>Basidiomycota</taxon>
        <taxon>Agaricomycotina</taxon>
        <taxon>Agaricomycetes</taxon>
        <taxon>Polyporales</taxon>
        <taxon>Phanerochaetaceae</taxon>
        <taxon>Phanerochaete</taxon>
    </lineage>
</organism>
<dbReference type="PANTHER" id="PTHR11802:SF113">
    <property type="entry name" value="SERINE CARBOXYPEPTIDASE CTSA-4.1"/>
    <property type="match status" value="1"/>
</dbReference>
<dbReference type="GO" id="GO:0000324">
    <property type="term" value="C:fungal-type vacuole"/>
    <property type="evidence" value="ECO:0007669"/>
    <property type="project" value="TreeGrafter"/>
</dbReference>
<dbReference type="PRINTS" id="PR00724">
    <property type="entry name" value="CRBOXYPTASEC"/>
</dbReference>
<reference evidence="8 9" key="1">
    <citation type="journal article" date="2012" name="BMC Genomics">
        <title>Comparative genomics of the white-rot fungi, Phanerochaete carnosa and P. chrysosporium, to elucidate the genetic basis of the distinct wood types they colonize.</title>
        <authorList>
            <person name="Suzuki H."/>
            <person name="MacDonald J."/>
            <person name="Syed K."/>
            <person name="Salamov A."/>
            <person name="Hori C."/>
            <person name="Aerts A."/>
            <person name="Henrissat B."/>
            <person name="Wiebenga A."/>
            <person name="vanKuyk P.A."/>
            <person name="Barry K."/>
            <person name="Lindquist E."/>
            <person name="LaButti K."/>
            <person name="Lapidus A."/>
            <person name="Lucas S."/>
            <person name="Coutinho P."/>
            <person name="Gong Y."/>
            <person name="Samejima M."/>
            <person name="Mahadevan R."/>
            <person name="Abou-Zaid M."/>
            <person name="de Vries R.P."/>
            <person name="Igarashi K."/>
            <person name="Yadav J.S."/>
            <person name="Grigoriev I.V."/>
            <person name="Master E.R."/>
        </authorList>
    </citation>
    <scope>NUCLEOTIDE SEQUENCE [LARGE SCALE GENOMIC DNA]</scope>
    <source>
        <strain evidence="8 9">HHB-10118-sp</strain>
    </source>
</reference>
<keyword evidence="3" id="KW-0121">Carboxypeptidase</keyword>
<dbReference type="EC" id="3.4.16.5" evidence="2"/>
<dbReference type="HOGENOM" id="CLU_008523_10_4_1"/>
<gene>
    <name evidence="8" type="ORF">PHACADRAFT_206831</name>
</gene>
<feature type="signal peptide" evidence="7">
    <location>
        <begin position="1"/>
        <end position="20"/>
    </location>
</feature>
<keyword evidence="6" id="KW-0325">Glycoprotein</keyword>
<evidence type="ECO:0000256" key="4">
    <source>
        <dbReference type="ARBA" id="ARBA00022670"/>
    </source>
</evidence>
<feature type="chain" id="PRO_5003885649" description="carboxypeptidase C" evidence="7">
    <location>
        <begin position="21"/>
        <end position="497"/>
    </location>
</feature>
<comment type="similarity">
    <text evidence="1">Belongs to the peptidase S10 family.</text>
</comment>
<evidence type="ECO:0000256" key="1">
    <source>
        <dbReference type="ARBA" id="ARBA00009431"/>
    </source>
</evidence>
<evidence type="ECO:0000313" key="8">
    <source>
        <dbReference type="EMBL" id="EKM57984.1"/>
    </source>
</evidence>
<protein>
    <recommendedName>
        <fullName evidence="2">carboxypeptidase C</fullName>
        <ecNumber evidence="2">3.4.16.5</ecNumber>
    </recommendedName>
</protein>
<proteinExistence type="inferred from homology"/>
<dbReference type="Gene3D" id="1.10.287.410">
    <property type="match status" value="1"/>
</dbReference>
<evidence type="ECO:0000256" key="5">
    <source>
        <dbReference type="ARBA" id="ARBA00022801"/>
    </source>
</evidence>
<dbReference type="OrthoDB" id="443318at2759"/>
<evidence type="ECO:0000256" key="7">
    <source>
        <dbReference type="SAM" id="SignalP"/>
    </source>
</evidence>
<keyword evidence="9" id="KW-1185">Reference proteome</keyword>
<keyword evidence="7" id="KW-0732">Signal</keyword>
<dbReference type="GO" id="GO:0006508">
    <property type="term" value="P:proteolysis"/>
    <property type="evidence" value="ECO:0007669"/>
    <property type="project" value="UniProtKB-KW"/>
</dbReference>
<evidence type="ECO:0000256" key="3">
    <source>
        <dbReference type="ARBA" id="ARBA00022645"/>
    </source>
</evidence>
<dbReference type="Proteomes" id="UP000008370">
    <property type="component" value="Unassembled WGS sequence"/>
</dbReference>
<evidence type="ECO:0000256" key="2">
    <source>
        <dbReference type="ARBA" id="ARBA00012446"/>
    </source>
</evidence>
<name>K5WFX0_PHACS</name>
<sequence>MFSALSQIIAPLSLAICSVASNVQQSFALDGGRLGPSGAGLFDPVKDLLSTSDYATLGHLAFPDYNVRVKKSDSVTGPAYTGYIDIKARHLFFYFFESRRNPNEDDLIFWTEGGPGCSSSIGVFMELGPCKVNDIHNVSRNPYSWNEKANIFFVDQPVGVGFSYADHGEYDYFPKSTTEETAKDISAFVAIFFEHFSNFKGRPFHMAGMSYGGRFIPTFASAVYDQNAQLLAAGMTPINLTSVIIQNGCTDLKTMIPSYYNVACQHKTVAPVLGISPCIGIKQALPRCEKWLKEACYDVTDAISCRTALSFCWSHIGMPFLTSDHNPYDVTKRCTPDELNDSLCYPITKKISSFLDRAGVRKTLGIDPSTQSNFSACNDDVNRRFSASLDHVFPAEYYLEALLERGIKVLIYVGDYDWVCNWVGNEHMTLNLDWFGKNAFVSEPLREWKIGDRAVGVTRGSGPLVFATIHGAGHMVPYDKGEEALVLVERWLAVKEL</sequence>
<dbReference type="InterPro" id="IPR001563">
    <property type="entry name" value="Peptidase_S10"/>
</dbReference>